<dbReference type="GO" id="GO:0006260">
    <property type="term" value="P:DNA replication"/>
    <property type="evidence" value="ECO:0007669"/>
    <property type="project" value="UniProtKB-KW"/>
</dbReference>
<keyword evidence="2" id="KW-0235">DNA replication</keyword>
<organism evidence="3 4">
    <name type="scientific">Bifidobacterium thermacidophilum subsp. thermacidophilum</name>
    <dbReference type="NCBI Taxonomy" id="79262"/>
    <lineage>
        <taxon>Bacteria</taxon>
        <taxon>Bacillati</taxon>
        <taxon>Actinomycetota</taxon>
        <taxon>Actinomycetes</taxon>
        <taxon>Bifidobacteriales</taxon>
        <taxon>Bifidobacteriaceae</taxon>
        <taxon>Bifidobacterium</taxon>
    </lineage>
</organism>
<sequence length="339" mass="38443">MVDTSIPPAPCDGGEAALESMASYAAPVGRHYNHTTREQLSRRFRAQRWAQRAVNRHLLPGTACAGCGRPVSKQMGVGLYWDSKHKARFGGLRTCGSVWCCPVCNAKIQNVRQSEIQQALKVAQERGYGVVFGTLTLRHDLGDQLKSVRAMIQQVWRSVMQQHGTRSMLDGLGRLGYIRAMECTFSPANGWHVHFHVFWFFRHRLDKGRLDAFQADFADRWIAAVDRVNRKNPDAEPFAAPLPEHQLFKELRLSDNVIDTYSRYCTTRKSVALPGRNAIWRAANEITDSQSKPGKVKMHNGKPVLHTNYWDWLSILSELGYGSKSFDANCNPKNIRYVR</sequence>
<reference evidence="3 4" key="1">
    <citation type="submission" date="2014-03" db="EMBL/GenBank/DDBJ databases">
        <title>Genomics of Bifidobacteria.</title>
        <authorList>
            <person name="Ventura M."/>
            <person name="Milani C."/>
            <person name="Lugli G.A."/>
        </authorList>
    </citation>
    <scope>NUCLEOTIDE SEQUENCE [LARGE SCALE GENOMIC DNA]</scope>
    <source>
        <strain evidence="3 4">LMG 21395</strain>
    </source>
</reference>
<accession>A0A087E1H6</accession>
<dbReference type="Proteomes" id="UP000029003">
    <property type="component" value="Unassembled WGS sequence"/>
</dbReference>
<dbReference type="GO" id="GO:0003677">
    <property type="term" value="F:DNA binding"/>
    <property type="evidence" value="ECO:0007669"/>
    <property type="project" value="InterPro"/>
</dbReference>
<name>A0A087E1H6_9BIFI</name>
<dbReference type="OrthoDB" id="5146336at2"/>
<dbReference type="EMBL" id="JGZT01000008">
    <property type="protein sequence ID" value="KFJ01627.1"/>
    <property type="molecule type" value="Genomic_DNA"/>
</dbReference>
<evidence type="ECO:0000256" key="1">
    <source>
        <dbReference type="ARBA" id="ARBA00008909"/>
    </source>
</evidence>
<dbReference type="Pfam" id="PF01446">
    <property type="entry name" value="Rep_1"/>
    <property type="match status" value="1"/>
</dbReference>
<comment type="caution">
    <text evidence="3">The sequence shown here is derived from an EMBL/GenBank/DDBJ whole genome shotgun (WGS) entry which is preliminary data.</text>
</comment>
<comment type="similarity">
    <text evidence="1">Belongs to the Gram-positive plasmids replication protein type 1 family.</text>
</comment>
<evidence type="ECO:0000256" key="2">
    <source>
        <dbReference type="ARBA" id="ARBA00022705"/>
    </source>
</evidence>
<protein>
    <submittedName>
        <fullName evidence="3">Rolling circle replication protein, Rep63 protein</fullName>
    </submittedName>
</protein>
<dbReference type="RefSeq" id="WP_152571419.1">
    <property type="nucleotide sequence ID" value="NZ_JGZT01000008.1"/>
</dbReference>
<dbReference type="AlphaFoldDB" id="A0A087E1H6"/>
<gene>
    <name evidence="3" type="ORF">THER5_1521</name>
</gene>
<evidence type="ECO:0000313" key="4">
    <source>
        <dbReference type="Proteomes" id="UP000029003"/>
    </source>
</evidence>
<proteinExistence type="inferred from homology"/>
<evidence type="ECO:0000313" key="3">
    <source>
        <dbReference type="EMBL" id="KFJ01627.1"/>
    </source>
</evidence>
<dbReference type="InterPro" id="IPR000989">
    <property type="entry name" value="Rep"/>
</dbReference>